<dbReference type="AlphaFoldDB" id="E4T4F2"/>
<sequence>MKSWRVLWNYSTKFNVVFVYKYLSILILFIFLISESAMAQADTISTRLPIDTVARLIEKQAVPLVNNVTLTKDSTKLKAFKPNPSKVVWMAAIIPGYGQILNKKYWKLPIVYGAFLGCAYAISWNSTQYNSYRNAYLDINKYNTSDINYKNAIDKDKSKVSFYQILPKGRTIEVDYRGYSEYEKTLNTAQSAFRRYRDLSIIAAIGCYALSIVDAYVDAQLYDFDISPDLSMRFQPIMIKNGYNNTFAMQCSFNF</sequence>
<dbReference type="EMBL" id="CP002345">
    <property type="protein sequence ID" value="ADQ79596.1"/>
    <property type="molecule type" value="Genomic_DNA"/>
</dbReference>
<dbReference type="Proteomes" id="UP000008718">
    <property type="component" value="Chromosome"/>
</dbReference>
<accession>E4T4F2</accession>
<protein>
    <recommendedName>
        <fullName evidence="1">DUF5683 domain-containing protein</fullName>
    </recommendedName>
</protein>
<reference evidence="2 3" key="2">
    <citation type="journal article" date="2011" name="Stand. Genomic Sci.">
        <title>Complete genome sequence of Paludibacter propionicigenes type strain (WB4).</title>
        <authorList>
            <person name="Gronow S."/>
            <person name="Munk C."/>
            <person name="Lapidus A."/>
            <person name="Nolan M."/>
            <person name="Lucas S."/>
            <person name="Hammon N."/>
            <person name="Deshpande S."/>
            <person name="Cheng J.F."/>
            <person name="Tapia R."/>
            <person name="Han C."/>
            <person name="Goodwin L."/>
            <person name="Pitluck S."/>
            <person name="Liolios K."/>
            <person name="Ivanova N."/>
            <person name="Mavromatis K."/>
            <person name="Mikhailova N."/>
            <person name="Pati A."/>
            <person name="Chen A."/>
            <person name="Palaniappan K."/>
            <person name="Land M."/>
            <person name="Hauser L."/>
            <person name="Chang Y.J."/>
            <person name="Jeffries C.D."/>
            <person name="Brambilla E."/>
            <person name="Rohde M."/>
            <person name="Goker M."/>
            <person name="Detter J.C."/>
            <person name="Woyke T."/>
            <person name="Bristow J."/>
            <person name="Eisen J.A."/>
            <person name="Markowitz V."/>
            <person name="Hugenholtz P."/>
            <person name="Kyrpides N.C."/>
            <person name="Klenk H.P."/>
        </authorList>
    </citation>
    <scope>NUCLEOTIDE SEQUENCE [LARGE SCALE GENOMIC DNA]</scope>
    <source>
        <strain evidence="3">DSM 17365 / JCM 13257 / WB4</strain>
    </source>
</reference>
<dbReference type="InterPro" id="IPR043738">
    <property type="entry name" value="DUF5683"/>
</dbReference>
<feature type="domain" description="DUF5683" evidence="1">
    <location>
        <begin position="81"/>
        <end position="255"/>
    </location>
</feature>
<reference key="1">
    <citation type="submission" date="2010-11" db="EMBL/GenBank/DDBJ databases">
        <title>The complete genome of Paludibacter propionicigenes DSM 17365.</title>
        <authorList>
            <consortium name="US DOE Joint Genome Institute (JGI-PGF)"/>
            <person name="Lucas S."/>
            <person name="Copeland A."/>
            <person name="Lapidus A."/>
            <person name="Bruce D."/>
            <person name="Goodwin L."/>
            <person name="Pitluck S."/>
            <person name="Kyrpides N."/>
            <person name="Mavromatis K."/>
            <person name="Ivanova N."/>
            <person name="Munk A.C."/>
            <person name="Brettin T."/>
            <person name="Detter J.C."/>
            <person name="Han C."/>
            <person name="Tapia R."/>
            <person name="Land M."/>
            <person name="Hauser L."/>
            <person name="Markowitz V."/>
            <person name="Cheng J.-F."/>
            <person name="Hugenholtz P."/>
            <person name="Woyke T."/>
            <person name="Wu D."/>
            <person name="Gronow S."/>
            <person name="Wellnitz S."/>
            <person name="Brambilla E."/>
            <person name="Klenk H.-P."/>
            <person name="Eisen J.A."/>
        </authorList>
    </citation>
    <scope>NUCLEOTIDE SEQUENCE</scope>
    <source>
        <strain>WB4</strain>
    </source>
</reference>
<name>E4T4F2_PALPW</name>
<dbReference type="Pfam" id="PF18935">
    <property type="entry name" value="DUF5683"/>
    <property type="match status" value="1"/>
</dbReference>
<proteinExistence type="predicted"/>
<evidence type="ECO:0000313" key="3">
    <source>
        <dbReference type="Proteomes" id="UP000008718"/>
    </source>
</evidence>
<dbReference type="KEGG" id="ppn:Palpr_1450"/>
<organism evidence="2 3">
    <name type="scientific">Paludibacter propionicigenes (strain DSM 17365 / JCM 13257 / WB4)</name>
    <dbReference type="NCBI Taxonomy" id="694427"/>
    <lineage>
        <taxon>Bacteria</taxon>
        <taxon>Pseudomonadati</taxon>
        <taxon>Bacteroidota</taxon>
        <taxon>Bacteroidia</taxon>
        <taxon>Bacteroidales</taxon>
        <taxon>Paludibacteraceae</taxon>
        <taxon>Paludibacter</taxon>
    </lineage>
</organism>
<dbReference type="eggNOG" id="ENOG5031KKX">
    <property type="taxonomic scope" value="Bacteria"/>
</dbReference>
<dbReference type="HOGENOM" id="CLU_060256_0_1_10"/>
<evidence type="ECO:0000313" key="2">
    <source>
        <dbReference type="EMBL" id="ADQ79596.1"/>
    </source>
</evidence>
<keyword evidence="3" id="KW-1185">Reference proteome</keyword>
<evidence type="ECO:0000259" key="1">
    <source>
        <dbReference type="Pfam" id="PF18935"/>
    </source>
</evidence>
<gene>
    <name evidence="2" type="ordered locus">Palpr_1450</name>
</gene>
<dbReference type="STRING" id="694427.Palpr_1450"/>